<dbReference type="RefSeq" id="WP_346335870.1">
    <property type="nucleotide sequence ID" value="NZ_JBBYXI010000001.1"/>
</dbReference>
<keyword evidence="5 7" id="KW-0315">Glutamine amidotransferase</keyword>
<dbReference type="NCBIfam" id="TIGR00313">
    <property type="entry name" value="cobQ"/>
    <property type="match status" value="1"/>
</dbReference>
<dbReference type="Pfam" id="PF07685">
    <property type="entry name" value="GATase_3"/>
    <property type="match status" value="1"/>
</dbReference>
<comment type="pathway">
    <text evidence="1 7">Cofactor biosynthesis; adenosylcobalamin biosynthesis.</text>
</comment>
<feature type="active site" evidence="7">
    <location>
        <position position="437"/>
    </location>
</feature>
<dbReference type="InterPro" id="IPR011698">
    <property type="entry name" value="GATase_3"/>
</dbReference>
<evidence type="ECO:0000256" key="5">
    <source>
        <dbReference type="ARBA" id="ARBA00022962"/>
    </source>
</evidence>
<evidence type="ECO:0000256" key="3">
    <source>
        <dbReference type="ARBA" id="ARBA00019833"/>
    </source>
</evidence>
<proteinExistence type="inferred from homology"/>
<protein>
    <recommendedName>
        <fullName evidence="3 7">Cobyric acid synthase</fullName>
    </recommendedName>
</protein>
<evidence type="ECO:0000256" key="2">
    <source>
        <dbReference type="ARBA" id="ARBA00006205"/>
    </source>
</evidence>
<evidence type="ECO:0000259" key="8">
    <source>
        <dbReference type="Pfam" id="PF01656"/>
    </source>
</evidence>
<dbReference type="Pfam" id="PF01656">
    <property type="entry name" value="CbiA"/>
    <property type="match status" value="1"/>
</dbReference>
<sequence>MSIGKCTSNTMAIIVQGTGSNVGKSLLVAGLCRAFVRRGLTVRPFKPQNMSNNAAAVEGGEIGRAQALQARAARVPATVDMNPVLLKPETDSRSQIIVHGQRAGNLEARSFQSRRDDLLPIVLESFERLSHVADIVVVEGAGSPAETNLRERDIANMGFAVAAGVPVILAGDIDRGGVIASLVGTHTVLDETDRRLIKGFLINKFRGDVSLFSPGEQTIAERTGWKALGVVPWFNAAGKLPAEDAVDLEQQGKDAKATIKIVVPMLSRIANFDDLDPLKLEPSVSLQMVPPGQPLPADATLVILPGTKATIADMTFFREQGWDIDLLAHVRRGGHVLGICGGYQMLGQKIHDPDGVESHLKACDGLGLLAVETWLGSEKAVRPVSGFCCTSSESVTGYEIHLGRTDGEDCVRPMLQIAGDPEGATSATGRVMGTYIHGLFSQDAFRQGFLTRLGDMSSWTGIAYEPLVEQTLDELAMHLETHLDLDAILEIARMPV</sequence>
<dbReference type="CDD" id="cd01750">
    <property type="entry name" value="GATase1_CobQ"/>
    <property type="match status" value="1"/>
</dbReference>
<dbReference type="InterPro" id="IPR002586">
    <property type="entry name" value="CobQ/CobB/MinD/ParA_Nub-bd_dom"/>
</dbReference>
<gene>
    <name evidence="7" type="primary">cobQ</name>
    <name evidence="10" type="ORF">WJT86_02305</name>
</gene>
<dbReference type="CDD" id="cd05389">
    <property type="entry name" value="CobQ_N"/>
    <property type="match status" value="1"/>
</dbReference>
<dbReference type="Gene3D" id="3.40.50.880">
    <property type="match status" value="1"/>
</dbReference>
<evidence type="ECO:0000259" key="9">
    <source>
        <dbReference type="Pfam" id="PF07685"/>
    </source>
</evidence>
<evidence type="ECO:0000256" key="7">
    <source>
        <dbReference type="HAMAP-Rule" id="MF_00028"/>
    </source>
</evidence>
<keyword evidence="11" id="KW-1185">Reference proteome</keyword>
<dbReference type="PROSITE" id="PS51274">
    <property type="entry name" value="GATASE_COBBQ"/>
    <property type="match status" value="1"/>
</dbReference>
<comment type="similarity">
    <text evidence="2 7">Belongs to the CobB/CobQ family. CobQ subfamily.</text>
</comment>
<dbReference type="Gene3D" id="3.40.50.300">
    <property type="entry name" value="P-loop containing nucleotide triphosphate hydrolases"/>
    <property type="match status" value="1"/>
</dbReference>
<dbReference type="InterPro" id="IPR047045">
    <property type="entry name" value="CobQ_N"/>
</dbReference>
<feature type="domain" description="CobQ/CobB/MinD/ParA nucleotide binding" evidence="8">
    <location>
        <begin position="13"/>
        <end position="244"/>
    </location>
</feature>
<evidence type="ECO:0000313" key="10">
    <source>
        <dbReference type="EMBL" id="MEN3929892.1"/>
    </source>
</evidence>
<feature type="domain" description="CobB/CobQ-like glutamine amidotransferase" evidence="9">
    <location>
        <begin position="260"/>
        <end position="444"/>
    </location>
</feature>
<dbReference type="InterPro" id="IPR033949">
    <property type="entry name" value="CobQ_GATase1"/>
</dbReference>
<reference evidence="10 11" key="1">
    <citation type="submission" date="2024-04" db="EMBL/GenBank/DDBJ databases">
        <title>A novel species isolated from cricket.</title>
        <authorList>
            <person name="Wang H.-C."/>
        </authorList>
    </citation>
    <scope>NUCLEOTIDE SEQUENCE [LARGE SCALE GENOMIC DNA]</scope>
    <source>
        <strain evidence="10 11">WL0021</strain>
    </source>
</reference>
<dbReference type="EMBL" id="JBBYXI010000001">
    <property type="protein sequence ID" value="MEN3929892.1"/>
    <property type="molecule type" value="Genomic_DNA"/>
</dbReference>
<evidence type="ECO:0000256" key="6">
    <source>
        <dbReference type="ARBA" id="ARBA00025166"/>
    </source>
</evidence>
<name>A0ABV0BFZ8_9HYPH</name>
<comment type="caution">
    <text evidence="10">The sequence shown here is derived from an EMBL/GenBank/DDBJ whole genome shotgun (WGS) entry which is preliminary data.</text>
</comment>
<feature type="active site" description="Nucleophile" evidence="7">
    <location>
        <position position="340"/>
    </location>
</feature>
<dbReference type="InterPro" id="IPR027417">
    <property type="entry name" value="P-loop_NTPase"/>
</dbReference>
<dbReference type="SUPFAM" id="SSF52540">
    <property type="entry name" value="P-loop containing nucleoside triphosphate hydrolases"/>
    <property type="match status" value="1"/>
</dbReference>
<accession>A0ABV0BFZ8</accession>
<dbReference type="SUPFAM" id="SSF52317">
    <property type="entry name" value="Class I glutamine amidotransferase-like"/>
    <property type="match status" value="1"/>
</dbReference>
<comment type="function">
    <text evidence="6 7">Catalyzes amidations at positions B, D, E, and G on adenosylcobyrinic A,C-diamide. NH(2) groups are provided by glutamine, and one molecule of ATP is hydrogenolyzed for each amidation.</text>
</comment>
<dbReference type="InterPro" id="IPR004459">
    <property type="entry name" value="CobQ_synth"/>
</dbReference>
<dbReference type="Proteomes" id="UP001418637">
    <property type="component" value="Unassembled WGS sequence"/>
</dbReference>
<dbReference type="HAMAP" id="MF_00028">
    <property type="entry name" value="CobQ"/>
    <property type="match status" value="1"/>
</dbReference>
<evidence type="ECO:0000313" key="11">
    <source>
        <dbReference type="Proteomes" id="UP001418637"/>
    </source>
</evidence>
<dbReference type="PANTHER" id="PTHR21343:SF1">
    <property type="entry name" value="COBYRIC ACID SYNTHASE"/>
    <property type="match status" value="1"/>
</dbReference>
<dbReference type="InterPro" id="IPR029062">
    <property type="entry name" value="Class_I_gatase-like"/>
</dbReference>
<organism evidence="10 11">
    <name type="scientific">Hohaiivirga grylli</name>
    <dbReference type="NCBI Taxonomy" id="3133970"/>
    <lineage>
        <taxon>Bacteria</taxon>
        <taxon>Pseudomonadati</taxon>
        <taxon>Pseudomonadota</taxon>
        <taxon>Alphaproteobacteria</taxon>
        <taxon>Hyphomicrobiales</taxon>
        <taxon>Methylobacteriaceae</taxon>
        <taxon>Hohaiivirga</taxon>
    </lineage>
</organism>
<keyword evidence="4 7" id="KW-0169">Cobalamin biosynthesis</keyword>
<dbReference type="NCBIfam" id="NF001989">
    <property type="entry name" value="PRK00784.1"/>
    <property type="match status" value="1"/>
</dbReference>
<dbReference type="PANTHER" id="PTHR21343">
    <property type="entry name" value="DETHIOBIOTIN SYNTHETASE"/>
    <property type="match status" value="1"/>
</dbReference>
<evidence type="ECO:0000256" key="4">
    <source>
        <dbReference type="ARBA" id="ARBA00022573"/>
    </source>
</evidence>
<evidence type="ECO:0000256" key="1">
    <source>
        <dbReference type="ARBA" id="ARBA00004953"/>
    </source>
</evidence>